<protein>
    <submittedName>
        <fullName evidence="2">Uncharacterized protein</fullName>
    </submittedName>
</protein>
<accession>A0A1L3FKN6</accession>
<gene>
    <name evidence="2" type="ORF">BKD09_36505</name>
</gene>
<evidence type="ECO:0000313" key="2">
    <source>
        <dbReference type="EMBL" id="APG13866.1"/>
    </source>
</evidence>
<evidence type="ECO:0000313" key="3">
    <source>
        <dbReference type="Proteomes" id="UP000181962"/>
    </source>
</evidence>
<dbReference type="EMBL" id="CP017637">
    <property type="protein sequence ID" value="APG13866.1"/>
    <property type="molecule type" value="Genomic_DNA"/>
</dbReference>
<feature type="region of interest" description="Disordered" evidence="1">
    <location>
        <begin position="1"/>
        <end position="33"/>
    </location>
</feature>
<reference evidence="2 3" key="1">
    <citation type="submission" date="2016-11" db="EMBL/GenBank/DDBJ databases">
        <title>Complete Genome Sequence of Bradyrhizobium sp. strain J5, an isolated from soybean nodule in Hokkaido.</title>
        <authorList>
            <person name="Kanehara K."/>
        </authorList>
    </citation>
    <scope>NUCLEOTIDE SEQUENCE [LARGE SCALE GENOMIC DNA]</scope>
    <source>
        <strain evidence="2 3">J5</strain>
    </source>
</reference>
<evidence type="ECO:0000256" key="1">
    <source>
        <dbReference type="SAM" id="MobiDB-lite"/>
    </source>
</evidence>
<dbReference type="Proteomes" id="UP000181962">
    <property type="component" value="Chromosome"/>
</dbReference>
<name>A0A1L3FKN6_BRAJP</name>
<organism evidence="2 3">
    <name type="scientific">Bradyrhizobium japonicum</name>
    <dbReference type="NCBI Taxonomy" id="375"/>
    <lineage>
        <taxon>Bacteria</taxon>
        <taxon>Pseudomonadati</taxon>
        <taxon>Pseudomonadota</taxon>
        <taxon>Alphaproteobacteria</taxon>
        <taxon>Hyphomicrobiales</taxon>
        <taxon>Nitrobacteraceae</taxon>
        <taxon>Bradyrhizobium</taxon>
    </lineage>
</organism>
<dbReference type="AlphaFoldDB" id="A0A1L3FKN6"/>
<sequence length="66" mass="7157">MVNEIAPAMSPLPRRPAGHEGPAAGDFTDRKSNIAREPLAARLSASIAAQRRNLARSLLEWRLHGS</sequence>
<proteinExistence type="predicted"/>